<name>A0A2K9V3K1_9CAUD</name>
<dbReference type="GO" id="GO:0005198">
    <property type="term" value="F:structural molecule activity"/>
    <property type="evidence" value="ECO:0007669"/>
    <property type="project" value="InterPro"/>
</dbReference>
<dbReference type="EMBL" id="MG711464">
    <property type="protein sequence ID" value="AUV56598.1"/>
    <property type="molecule type" value="Genomic_DNA"/>
</dbReference>
<sequence>MLAPDYLDHAPDRLVLLFQQVEDDILRDVARRISKMEALTPTANWQLWRYEQTEALRQDVVKKLARYTGRSEAEIRRLMQEAATRAMENEDEIYYHYGKEPTPFSENATLQALLNAGYQQTAGTFHNLTATTANTVSGQFEAALDRAHLKVSSGAFDYKNAVKSAVDSLADTMKYVTYPTGHTDTLEVAARRAVLTGVNQTGAKLQVARADEMGVEFFETTAHGGARPSHAEWQGRQFHRGGAVDYMGKHYPDFEAATGYGTGAGLCGWNCRHTFFAIFPELGAPPAWTQESLEALNARDIKYNGGRYTRYEISQMQRARERTVRKYKRRYLAEDAAGADTTASAVKLRQARQDLADFISATGGRADSARTSVAGFGRSEGSKATWAAKKQEPRGILQKLNFSDSVSQSEREGIEKELSVIPQWQRDKAESIINKVVMTEKDAAGSGYYYPDKTLYLHPERKSGDVIHEYGHALEISLDLRHNSKYISIRKSGIDVEDFSKIVYDDSTYTQAIYLLQNSKFISEYQGRLYESPTDGIFKAGTMQINEDMLKEYFSEGYRAFYQEPSALKEKDPQLYHFIEGLKDDKK</sequence>
<proteinExistence type="predicted"/>
<evidence type="ECO:0000313" key="1">
    <source>
        <dbReference type="EMBL" id="AUV56598.1"/>
    </source>
</evidence>
<dbReference type="Pfam" id="PF06152">
    <property type="entry name" value="Phage_min_cap2"/>
    <property type="match status" value="1"/>
</dbReference>
<dbReference type="InterPro" id="IPR024079">
    <property type="entry name" value="MetalloPept_cat_dom_sf"/>
</dbReference>
<dbReference type="GeneID" id="54987689"/>
<accession>A0A2K9V3K1</accession>
<dbReference type="SUPFAM" id="SSF55486">
    <property type="entry name" value="Metalloproteases ('zincins'), catalytic domain"/>
    <property type="match status" value="1"/>
</dbReference>
<dbReference type="GO" id="GO:0008237">
    <property type="term" value="F:metallopeptidase activity"/>
    <property type="evidence" value="ECO:0007669"/>
    <property type="project" value="InterPro"/>
</dbReference>
<dbReference type="InterPro" id="IPR009319">
    <property type="entry name" value="Phage_A118_VSP1"/>
</dbReference>
<protein>
    <submittedName>
        <fullName evidence="1">Minor capsid protein</fullName>
    </submittedName>
</protein>
<dbReference type="Gene3D" id="3.40.390.10">
    <property type="entry name" value="Collagenase (Catalytic Domain)"/>
    <property type="match status" value="1"/>
</dbReference>
<dbReference type="Proteomes" id="UP000241935">
    <property type="component" value="Segment"/>
</dbReference>
<reference evidence="1 2" key="1">
    <citation type="submission" date="2017-12" db="EMBL/GenBank/DDBJ databases">
        <title>Phages infecting Faecalibacterium prausnitzii belong to novel viral genera that help decipher intestinal viromes.</title>
        <authorList>
            <person name="Petit M.-A."/>
            <person name="De Paepe M."/>
            <person name="Benevides L."/>
            <person name="Langella P."/>
        </authorList>
    </citation>
    <scope>NUCLEOTIDE SEQUENCE [LARGE SCALE GENOMIC DNA]</scope>
</reference>
<keyword evidence="2" id="KW-1185">Reference proteome</keyword>
<dbReference type="RefSeq" id="YP_009797277.1">
    <property type="nucleotide sequence ID" value="NC_047912.1"/>
</dbReference>
<organism evidence="1 2">
    <name type="scientific">Faecalibacterium phage FP_Lugh</name>
    <dbReference type="NCBI Taxonomy" id="2070184"/>
    <lineage>
        <taxon>Viruses</taxon>
        <taxon>Duplodnaviria</taxon>
        <taxon>Heunggongvirae</taxon>
        <taxon>Uroviricota</taxon>
        <taxon>Caudoviricetes</taxon>
        <taxon>Lughvirus</taxon>
        <taxon>Lughvirus lugh</taxon>
    </lineage>
</organism>
<dbReference type="KEGG" id="vg:54987689"/>
<evidence type="ECO:0000313" key="2">
    <source>
        <dbReference type="Proteomes" id="UP000241935"/>
    </source>
</evidence>